<feature type="region of interest" description="Disordered" evidence="1">
    <location>
        <begin position="56"/>
        <end position="80"/>
    </location>
</feature>
<protein>
    <submittedName>
        <fullName evidence="2">Uncharacterized protein</fullName>
    </submittedName>
</protein>
<proteinExistence type="evidence at transcript level"/>
<organism evidence="2">
    <name type="scientific">Zea mays</name>
    <name type="common">Maize</name>
    <dbReference type="NCBI Taxonomy" id="4577"/>
    <lineage>
        <taxon>Eukaryota</taxon>
        <taxon>Viridiplantae</taxon>
        <taxon>Streptophyta</taxon>
        <taxon>Embryophyta</taxon>
        <taxon>Tracheophyta</taxon>
        <taxon>Spermatophyta</taxon>
        <taxon>Magnoliopsida</taxon>
        <taxon>Liliopsida</taxon>
        <taxon>Poales</taxon>
        <taxon>Poaceae</taxon>
        <taxon>PACMAD clade</taxon>
        <taxon>Panicoideae</taxon>
        <taxon>Andropogonodae</taxon>
        <taxon>Andropogoneae</taxon>
        <taxon>Tripsacinae</taxon>
        <taxon>Zea</taxon>
    </lineage>
</organism>
<sequence length="133" mass="15210">MLSHRGCCEIRLCKMEVLKKSHTSVEDSDHIFLESSGLQDGLSCKKDLHSCGTKASDEEISDRLQENHDNTQPSDNHNYSVDQTQLPFLQALLRVQMKRRDFGWFYPQWHHVYSLQSSFLGQTASGSLASSHR</sequence>
<dbReference type="ExpressionAtlas" id="C0PI19">
    <property type="expression patterns" value="baseline and differential"/>
</dbReference>
<reference evidence="2" key="1">
    <citation type="journal article" date="2009" name="PLoS Genet.">
        <title>Sequencing, mapping, and analysis of 27,455 maize full-length cDNAs.</title>
        <authorList>
            <person name="Soderlund C."/>
            <person name="Descour A."/>
            <person name="Kudrna D."/>
            <person name="Bomhoff M."/>
            <person name="Boyd L."/>
            <person name="Currie J."/>
            <person name="Angelova A."/>
            <person name="Collura K."/>
            <person name="Wissotski M."/>
            <person name="Ashley E."/>
            <person name="Morrow D."/>
            <person name="Fernandes J."/>
            <person name="Walbot V."/>
            <person name="Yu Y."/>
        </authorList>
    </citation>
    <scope>NUCLEOTIDE SEQUENCE</scope>
    <source>
        <strain evidence="2">B73</strain>
    </source>
</reference>
<evidence type="ECO:0000313" key="2">
    <source>
        <dbReference type="EMBL" id="ACN34835.1"/>
    </source>
</evidence>
<feature type="compositionally biased region" description="Polar residues" evidence="1">
    <location>
        <begin position="70"/>
        <end position="80"/>
    </location>
</feature>
<name>C0PI19_MAIZE</name>
<dbReference type="AlphaFoldDB" id="C0PI19"/>
<evidence type="ECO:0000256" key="1">
    <source>
        <dbReference type="SAM" id="MobiDB-lite"/>
    </source>
</evidence>
<accession>C0PI19</accession>
<feature type="compositionally biased region" description="Basic and acidic residues" evidence="1">
    <location>
        <begin position="56"/>
        <end position="69"/>
    </location>
</feature>
<dbReference type="EMBL" id="BT067938">
    <property type="protein sequence ID" value="ACN34835.1"/>
    <property type="molecule type" value="mRNA"/>
</dbReference>